<comment type="similarity">
    <text evidence="2 8">Belongs to the major facilitator superfamily. Nitrate/nitrite porter (TC 2.A.1.8) family.</text>
</comment>
<feature type="transmembrane region" description="Helical" evidence="8">
    <location>
        <begin position="371"/>
        <end position="391"/>
    </location>
</feature>
<keyword evidence="8" id="KW-1003">Cell membrane</keyword>
<dbReference type="InterPro" id="IPR011701">
    <property type="entry name" value="MFS"/>
</dbReference>
<dbReference type="GO" id="GO:0015113">
    <property type="term" value="F:nitrite transmembrane transporter activity"/>
    <property type="evidence" value="ECO:0007669"/>
    <property type="project" value="InterPro"/>
</dbReference>
<evidence type="ECO:0000256" key="2">
    <source>
        <dbReference type="ARBA" id="ARBA00008432"/>
    </source>
</evidence>
<dbReference type="AlphaFoldDB" id="A0A507E741"/>
<name>A0A507E741_9FUNG</name>
<feature type="transmembrane region" description="Helical" evidence="8">
    <location>
        <begin position="189"/>
        <end position="212"/>
    </location>
</feature>
<dbReference type="GO" id="GO:0005886">
    <property type="term" value="C:plasma membrane"/>
    <property type="evidence" value="ECO:0007669"/>
    <property type="project" value="UniProtKB-SubCell"/>
</dbReference>
<evidence type="ECO:0000259" key="10">
    <source>
        <dbReference type="PROSITE" id="PS50850"/>
    </source>
</evidence>
<sequence length="489" mass="52055">MSPKPLPLDIYGRARQLRLFSLSRPHMLSFHISWLSFFAAFTCWFALNPLLKSTIAPDIGLTARQVSSTDVANVGSTIFFRLVVGVLTDKFGPRMSMAFILGLGPIPLLCVGFVKNVAQLAIARTFVGLLGAAFVPCQYWTTAFFSESVVGTANAVAGGWGNMGGGATFLLMPNIFNGFVSAGLTKHQAWRVALLVPAAFCWVCALICIFVAPNRPAAALPQTQQHRDESNATVVHYEMPATAASTAPTGTSEINRSNLSLDTKPHDDSPADKSKPDRAVSAYTLRNMSSYLRALLSPPVLILMLHYACSFGVELSVDSVIGSYLQTHFGLGQTLAGNIGSIFGLMNLFSRATGGILSDVMQRRFGMRGRILIQLILLVLNGVCLILFSFTGNLASAVVALVFFSFFTESACGSTFGVVPYVAKTGMGMASGLVGAGGTAGGALFNVLFHHYVDTPEIGFRIMGAIVIGAGLSSFMLTVGGHGLLTRRP</sequence>
<evidence type="ECO:0000256" key="8">
    <source>
        <dbReference type="RuleBase" id="RU366033"/>
    </source>
</evidence>
<dbReference type="EMBL" id="QEAQ01000023">
    <property type="protein sequence ID" value="TPX59624.1"/>
    <property type="molecule type" value="Genomic_DNA"/>
</dbReference>
<feature type="transmembrane region" description="Helical" evidence="8">
    <location>
        <begin position="328"/>
        <end position="350"/>
    </location>
</feature>
<evidence type="ECO:0000256" key="7">
    <source>
        <dbReference type="ARBA" id="ARBA00023136"/>
    </source>
</evidence>
<feature type="transmembrane region" description="Helical" evidence="8">
    <location>
        <begin position="397"/>
        <end position="423"/>
    </location>
</feature>
<dbReference type="InterPro" id="IPR036259">
    <property type="entry name" value="MFS_trans_sf"/>
</dbReference>
<keyword evidence="5 8" id="KW-1133">Transmembrane helix</keyword>
<comment type="subcellular location">
    <subcellularLocation>
        <location evidence="8">Cell membrane</location>
        <topology evidence="8">Multi-pass membrane protein</topology>
    </subcellularLocation>
    <subcellularLocation>
        <location evidence="1">Membrane</location>
        <topology evidence="1">Multi-pass membrane protein</topology>
    </subcellularLocation>
</comment>
<feature type="compositionally biased region" description="Basic and acidic residues" evidence="9">
    <location>
        <begin position="263"/>
        <end position="276"/>
    </location>
</feature>
<dbReference type="SUPFAM" id="SSF103473">
    <property type="entry name" value="MFS general substrate transporter"/>
    <property type="match status" value="1"/>
</dbReference>
<keyword evidence="12" id="KW-1185">Reference proteome</keyword>
<dbReference type="PANTHER" id="PTHR23515">
    <property type="entry name" value="HIGH-AFFINITY NITRATE TRANSPORTER 2.3"/>
    <property type="match status" value="1"/>
</dbReference>
<feature type="compositionally biased region" description="Low complexity" evidence="9">
    <location>
        <begin position="243"/>
        <end position="252"/>
    </location>
</feature>
<proteinExistence type="inferred from homology"/>
<evidence type="ECO:0000256" key="3">
    <source>
        <dbReference type="ARBA" id="ARBA00022448"/>
    </source>
</evidence>
<dbReference type="NCBIfam" id="TIGR00886">
    <property type="entry name" value="2A0108"/>
    <property type="match status" value="1"/>
</dbReference>
<dbReference type="InterPro" id="IPR020846">
    <property type="entry name" value="MFS_dom"/>
</dbReference>
<keyword evidence="6 8" id="KW-0534">Nitrate assimilation</keyword>
<evidence type="ECO:0000313" key="11">
    <source>
        <dbReference type="EMBL" id="TPX59624.1"/>
    </source>
</evidence>
<protein>
    <recommendedName>
        <fullName evidence="8">Nitrate/nitrite transporter</fullName>
    </recommendedName>
</protein>
<evidence type="ECO:0000256" key="4">
    <source>
        <dbReference type="ARBA" id="ARBA00022692"/>
    </source>
</evidence>
<keyword evidence="4 8" id="KW-0812">Transmembrane</keyword>
<dbReference type="Pfam" id="PF07690">
    <property type="entry name" value="MFS_1"/>
    <property type="match status" value="1"/>
</dbReference>
<gene>
    <name evidence="11" type="ORF">PhCBS80983_g02370</name>
</gene>
<evidence type="ECO:0000256" key="6">
    <source>
        <dbReference type="ARBA" id="ARBA00023063"/>
    </source>
</evidence>
<evidence type="ECO:0000313" key="12">
    <source>
        <dbReference type="Proteomes" id="UP000318582"/>
    </source>
</evidence>
<dbReference type="GO" id="GO:0042128">
    <property type="term" value="P:nitrate assimilation"/>
    <property type="evidence" value="ECO:0007669"/>
    <property type="project" value="UniProtKB-UniRule"/>
</dbReference>
<dbReference type="Proteomes" id="UP000318582">
    <property type="component" value="Unassembled WGS sequence"/>
</dbReference>
<organism evidence="11 12">
    <name type="scientific">Powellomyces hirtus</name>
    <dbReference type="NCBI Taxonomy" id="109895"/>
    <lineage>
        <taxon>Eukaryota</taxon>
        <taxon>Fungi</taxon>
        <taxon>Fungi incertae sedis</taxon>
        <taxon>Chytridiomycota</taxon>
        <taxon>Chytridiomycota incertae sedis</taxon>
        <taxon>Chytridiomycetes</taxon>
        <taxon>Spizellomycetales</taxon>
        <taxon>Powellomycetaceae</taxon>
        <taxon>Powellomyces</taxon>
    </lineage>
</organism>
<accession>A0A507E741</accession>
<comment type="caution">
    <text evidence="8">Lacks conserved residue(s) required for the propagation of feature annotation.</text>
</comment>
<keyword evidence="7 8" id="KW-0472">Membrane</keyword>
<feature type="transmembrane region" description="Helical" evidence="8">
    <location>
        <begin position="430"/>
        <end position="452"/>
    </location>
</feature>
<dbReference type="InterPro" id="IPR044772">
    <property type="entry name" value="NO3_transporter"/>
</dbReference>
<dbReference type="GO" id="GO:0015112">
    <property type="term" value="F:nitrate transmembrane transporter activity"/>
    <property type="evidence" value="ECO:0007669"/>
    <property type="project" value="UniProtKB-UniRule"/>
</dbReference>
<evidence type="ECO:0000256" key="9">
    <source>
        <dbReference type="SAM" id="MobiDB-lite"/>
    </source>
</evidence>
<feature type="transmembrane region" description="Helical" evidence="8">
    <location>
        <begin position="95"/>
        <end position="114"/>
    </location>
</feature>
<comment type="caution">
    <text evidence="11">The sequence shown here is derived from an EMBL/GenBank/DDBJ whole genome shotgun (WGS) entry which is preliminary data.</text>
</comment>
<evidence type="ECO:0000256" key="1">
    <source>
        <dbReference type="ARBA" id="ARBA00004141"/>
    </source>
</evidence>
<keyword evidence="3 8" id="KW-0813">Transport</keyword>
<reference evidence="11 12" key="1">
    <citation type="journal article" date="2019" name="Sci. Rep.">
        <title>Comparative genomics of chytrid fungi reveal insights into the obligate biotrophic and pathogenic lifestyle of Synchytrium endobioticum.</title>
        <authorList>
            <person name="van de Vossenberg B.T.L.H."/>
            <person name="Warris S."/>
            <person name="Nguyen H.D.T."/>
            <person name="van Gent-Pelzer M.P.E."/>
            <person name="Joly D.L."/>
            <person name="van de Geest H.C."/>
            <person name="Bonants P.J.M."/>
            <person name="Smith D.S."/>
            <person name="Levesque C.A."/>
            <person name="van der Lee T.A.J."/>
        </authorList>
    </citation>
    <scope>NUCLEOTIDE SEQUENCE [LARGE SCALE GENOMIC DNA]</scope>
    <source>
        <strain evidence="11 12">CBS 809.83</strain>
    </source>
</reference>
<feature type="transmembrane region" description="Helical" evidence="8">
    <location>
        <begin position="28"/>
        <end position="47"/>
    </location>
</feature>
<dbReference type="Gene3D" id="1.20.1250.20">
    <property type="entry name" value="MFS general substrate transporter like domains"/>
    <property type="match status" value="2"/>
</dbReference>
<evidence type="ECO:0000256" key="5">
    <source>
        <dbReference type="ARBA" id="ARBA00022989"/>
    </source>
</evidence>
<dbReference type="InterPro" id="IPR004737">
    <property type="entry name" value="NO3_transporter_NarK/NarU-like"/>
</dbReference>
<feature type="transmembrane region" description="Helical" evidence="8">
    <location>
        <begin position="121"/>
        <end position="141"/>
    </location>
</feature>
<dbReference type="PROSITE" id="PS50850">
    <property type="entry name" value="MFS"/>
    <property type="match status" value="1"/>
</dbReference>
<feature type="transmembrane region" description="Helical" evidence="8">
    <location>
        <begin position="458"/>
        <end position="485"/>
    </location>
</feature>
<dbReference type="STRING" id="109895.A0A507E741"/>
<feature type="region of interest" description="Disordered" evidence="9">
    <location>
        <begin position="243"/>
        <end position="276"/>
    </location>
</feature>
<feature type="domain" description="Major facilitator superfamily (MFS) profile" evidence="10">
    <location>
        <begin position="29"/>
        <end position="482"/>
    </location>
</feature>